<evidence type="ECO:0000256" key="1">
    <source>
        <dbReference type="ARBA" id="ARBA00008791"/>
    </source>
</evidence>
<dbReference type="STRING" id="1054996.SAMN05444414_11713"/>
<keyword evidence="2" id="KW-0547">Nucleotide-binding</keyword>
<evidence type="ECO:0000313" key="6">
    <source>
        <dbReference type="Proteomes" id="UP000184191"/>
    </source>
</evidence>
<evidence type="ECO:0000256" key="2">
    <source>
        <dbReference type="ARBA" id="ARBA00022741"/>
    </source>
</evidence>
<dbReference type="CDD" id="cd00293">
    <property type="entry name" value="USP-like"/>
    <property type="match status" value="1"/>
</dbReference>
<dbReference type="InterPro" id="IPR006015">
    <property type="entry name" value="Universal_stress_UspA"/>
</dbReference>
<dbReference type="InterPro" id="IPR014729">
    <property type="entry name" value="Rossmann-like_a/b/a_fold"/>
</dbReference>
<dbReference type="InterPro" id="IPR006016">
    <property type="entry name" value="UspA"/>
</dbReference>
<sequence length="171" mass="17990">MTGKIIVATDGSATGNRAVDFAAALSEKFGKDLCVVHVLMYGRPSKEVAKMAESEGIVLPVAPDDATRQSAFSMRFPSAADEVSMAKAISALGDRIAEHAKQRAQDAGARNVTIQMCAGDIADEILDVAEAEKADVLVLGRRGLGRVREVLLGSVSQKVLHNADCTVVIVP</sequence>
<protein>
    <submittedName>
        <fullName evidence="5">Nucleotide-binding universal stress protein, UspA family</fullName>
    </submittedName>
</protein>
<evidence type="ECO:0000313" key="5">
    <source>
        <dbReference type="EMBL" id="SHL51666.1"/>
    </source>
</evidence>
<evidence type="ECO:0000259" key="4">
    <source>
        <dbReference type="Pfam" id="PF00582"/>
    </source>
</evidence>
<dbReference type="AlphaFoldDB" id="A0A1M7B9X2"/>
<keyword evidence="6" id="KW-1185">Reference proteome</keyword>
<dbReference type="Proteomes" id="UP000184191">
    <property type="component" value="Unassembled WGS sequence"/>
</dbReference>
<keyword evidence="3" id="KW-0067">ATP-binding</keyword>
<dbReference type="RefSeq" id="WP_073198988.1">
    <property type="nucleotide sequence ID" value="NZ_FRBN01000017.1"/>
</dbReference>
<dbReference type="GO" id="GO:0005524">
    <property type="term" value="F:ATP binding"/>
    <property type="evidence" value="ECO:0007669"/>
    <property type="project" value="UniProtKB-KW"/>
</dbReference>
<dbReference type="PANTHER" id="PTHR46268">
    <property type="entry name" value="STRESS RESPONSE PROTEIN NHAX"/>
    <property type="match status" value="1"/>
</dbReference>
<dbReference type="Pfam" id="PF00582">
    <property type="entry name" value="Usp"/>
    <property type="match status" value="1"/>
</dbReference>
<dbReference type="PRINTS" id="PR01438">
    <property type="entry name" value="UNVRSLSTRESS"/>
</dbReference>
<gene>
    <name evidence="5" type="ORF">SAMN05444414_11713</name>
</gene>
<proteinExistence type="inferred from homology"/>
<organism evidence="5 6">
    <name type="scientific">Roseovarius marisflavi</name>
    <dbReference type="NCBI Taxonomy" id="1054996"/>
    <lineage>
        <taxon>Bacteria</taxon>
        <taxon>Pseudomonadati</taxon>
        <taxon>Pseudomonadota</taxon>
        <taxon>Alphaproteobacteria</taxon>
        <taxon>Rhodobacterales</taxon>
        <taxon>Roseobacteraceae</taxon>
        <taxon>Roseovarius</taxon>
    </lineage>
</organism>
<accession>A0A1M7B9X2</accession>
<evidence type="ECO:0000256" key="3">
    <source>
        <dbReference type="ARBA" id="ARBA00022840"/>
    </source>
</evidence>
<dbReference type="EMBL" id="FRBN01000017">
    <property type="protein sequence ID" value="SHL51666.1"/>
    <property type="molecule type" value="Genomic_DNA"/>
</dbReference>
<feature type="domain" description="UspA" evidence="4">
    <location>
        <begin position="1"/>
        <end position="171"/>
    </location>
</feature>
<name>A0A1M7B9X2_9RHOB</name>
<dbReference type="OrthoDB" id="5564966at2"/>
<dbReference type="PANTHER" id="PTHR46268:SF27">
    <property type="entry name" value="UNIVERSAL STRESS PROTEIN RV2623"/>
    <property type="match status" value="1"/>
</dbReference>
<dbReference type="SUPFAM" id="SSF52402">
    <property type="entry name" value="Adenine nucleotide alpha hydrolases-like"/>
    <property type="match status" value="1"/>
</dbReference>
<comment type="similarity">
    <text evidence="1">Belongs to the universal stress protein A family.</text>
</comment>
<dbReference type="Gene3D" id="3.40.50.620">
    <property type="entry name" value="HUPs"/>
    <property type="match status" value="1"/>
</dbReference>
<reference evidence="6" key="1">
    <citation type="submission" date="2016-11" db="EMBL/GenBank/DDBJ databases">
        <authorList>
            <person name="Varghese N."/>
            <person name="Submissions S."/>
        </authorList>
    </citation>
    <scope>NUCLEOTIDE SEQUENCE [LARGE SCALE GENOMIC DNA]</scope>
    <source>
        <strain evidence="6">DSM 29327</strain>
    </source>
</reference>